<evidence type="ECO:0000256" key="9">
    <source>
        <dbReference type="ARBA" id="ARBA00023242"/>
    </source>
</evidence>
<dbReference type="InterPro" id="IPR035979">
    <property type="entry name" value="RBD_domain_sf"/>
</dbReference>
<reference evidence="13" key="1">
    <citation type="submission" date="2025-08" db="UniProtKB">
        <authorList>
            <consortium name="RefSeq"/>
        </authorList>
    </citation>
    <scope>IDENTIFICATION</scope>
    <source>
        <tissue evidence="13">Leaves</tissue>
    </source>
</reference>
<dbReference type="PROSITE" id="PS50102">
    <property type="entry name" value="RRM"/>
    <property type="match status" value="4"/>
</dbReference>
<gene>
    <name evidence="13" type="primary">LOC108981166</name>
</gene>
<dbReference type="InterPro" id="IPR003954">
    <property type="entry name" value="RRM_euk-type"/>
</dbReference>
<dbReference type="CDD" id="cd12381">
    <property type="entry name" value="RRM4_I_PABPs"/>
    <property type="match status" value="1"/>
</dbReference>
<proteinExistence type="inferred from homology"/>
<dbReference type="SMART" id="SM00361">
    <property type="entry name" value="RRM_1"/>
    <property type="match status" value="4"/>
</dbReference>
<evidence type="ECO:0000256" key="11">
    <source>
        <dbReference type="SAM" id="MobiDB-lite"/>
    </source>
</evidence>
<evidence type="ECO:0000256" key="5">
    <source>
        <dbReference type="ARBA" id="ARBA00022581"/>
    </source>
</evidence>
<dbReference type="SMART" id="SM00517">
    <property type="entry name" value="PolyA"/>
    <property type="match status" value="1"/>
</dbReference>
<evidence type="ECO:0000256" key="6">
    <source>
        <dbReference type="ARBA" id="ARBA00022737"/>
    </source>
</evidence>
<keyword evidence="4 10" id="KW-0963">Cytoplasm</keyword>
<dbReference type="PROSITE" id="PS51309">
    <property type="entry name" value="PABC"/>
    <property type="match status" value="1"/>
</dbReference>
<protein>
    <recommendedName>
        <fullName evidence="10">Polyadenylate-binding protein</fullName>
        <shortName evidence="10">PABP</shortName>
    </recommendedName>
</protein>
<comment type="subcellular location">
    <subcellularLocation>
        <location evidence="2 10">Cytoplasm</location>
    </subcellularLocation>
    <subcellularLocation>
        <location evidence="1">Nucleus</location>
    </subcellularLocation>
</comment>
<dbReference type="GO" id="GO:0005829">
    <property type="term" value="C:cytosol"/>
    <property type="evidence" value="ECO:0000318"/>
    <property type="project" value="GO_Central"/>
</dbReference>
<dbReference type="Gene3D" id="1.10.1900.10">
    <property type="entry name" value="c-terminal domain of poly(a) binding protein"/>
    <property type="match status" value="1"/>
</dbReference>
<dbReference type="GO" id="GO:0008266">
    <property type="term" value="F:poly(U) RNA binding"/>
    <property type="evidence" value="ECO:0000318"/>
    <property type="project" value="GO_Central"/>
</dbReference>
<sequence length="645" mass="70835">MAADISAPSTSTSQPPPSPEAAIGVPANLALYVGDLDPSVDEGQLFDLFGQVATVVSIRVFRDHTRASSLGYAYVNYAHPHEAARALERLNYTLINGKPIRIMYSHRDSTIRRSGYANVFIKNLDTSIDNKALHDTFAVFGTVLSSKVVVDSNGQSKGHGYVQFENEESAQNAIKQLNGMLINDKKVYVGLFVRRDERTEATGLPKFTNVYVKNLPEKTTNEDLKKLFSSYGTITSAVVMTDTNGKSKCFGFVNFQSPDDAAVAVEKLNGATAFDDKVLFVGRAQSRGEREAELKEKFEQERISRYEKSQGANLYLKNLDDNVNDDKLKELFSEFGTITSCKVMVDSQGHSKGYGFVAFSSPQEAAKALEEMNGKMIGRKPLYVAVAQRKEDRKAQLQAHFSQIRTHSGMAQMPAGIAGFHPGVPRFSPQHLYFGQGNPGLLPPQPYGFQQQLFHGMRPGIAPNFMMPYHLQRQGQPGQQMGVRRVGNLQQVQQQQLMHHNPHQGFRYVGSSRTGMDASVVSQGVIGPVMSLPFDGLGRPATPIDIQRPGHVHTSALLSALASASPENQRAMLGEQLYPHVEQLEPNNAAKVTGMLLEMDKSEVIHLLESPDALKQKVAEAMEVLHKAASESSVSDRLGSLALND</sequence>
<dbReference type="CDD" id="cd12379">
    <property type="entry name" value="RRM2_I_PABPs"/>
    <property type="match status" value="1"/>
</dbReference>
<name>A0A2I4DKW6_JUGRE</name>
<dbReference type="RefSeq" id="XP_018807796.2">
    <property type="nucleotide sequence ID" value="XM_018952251.2"/>
</dbReference>
<dbReference type="FunFam" id="3.30.70.330:FF:000003">
    <property type="entry name" value="Polyadenylate-binding protein"/>
    <property type="match status" value="1"/>
</dbReference>
<organism evidence="12 13">
    <name type="scientific">Juglans regia</name>
    <name type="common">English walnut</name>
    <dbReference type="NCBI Taxonomy" id="51240"/>
    <lineage>
        <taxon>Eukaryota</taxon>
        <taxon>Viridiplantae</taxon>
        <taxon>Streptophyta</taxon>
        <taxon>Embryophyta</taxon>
        <taxon>Tracheophyta</taxon>
        <taxon>Spermatophyta</taxon>
        <taxon>Magnoliopsida</taxon>
        <taxon>eudicotyledons</taxon>
        <taxon>Gunneridae</taxon>
        <taxon>Pentapetalae</taxon>
        <taxon>rosids</taxon>
        <taxon>fabids</taxon>
        <taxon>Fagales</taxon>
        <taxon>Juglandaceae</taxon>
        <taxon>Juglans</taxon>
    </lineage>
</organism>
<keyword evidence="7" id="KW-0810">Translation regulation</keyword>
<dbReference type="InterPro" id="IPR006515">
    <property type="entry name" value="PABP_1234"/>
</dbReference>
<keyword evidence="5" id="KW-0945">Host-virus interaction</keyword>
<dbReference type="FunFam" id="1.10.1900.10:FF:000003">
    <property type="entry name" value="Polyadenylate-binding protein"/>
    <property type="match status" value="1"/>
</dbReference>
<dbReference type="GO" id="GO:0005634">
    <property type="term" value="C:nucleus"/>
    <property type="evidence" value="ECO:0000318"/>
    <property type="project" value="GO_Central"/>
</dbReference>
<evidence type="ECO:0000256" key="1">
    <source>
        <dbReference type="ARBA" id="ARBA00004123"/>
    </source>
</evidence>
<dbReference type="SUPFAM" id="SSF63570">
    <property type="entry name" value="PABC (PABP) domain"/>
    <property type="match status" value="1"/>
</dbReference>
<comment type="function">
    <text evidence="10">Binds the poly(A) tail of mRNA.</text>
</comment>
<dbReference type="PANTHER" id="PTHR24012">
    <property type="entry name" value="RNA BINDING PROTEIN"/>
    <property type="match status" value="1"/>
</dbReference>
<dbReference type="InterPro" id="IPR000504">
    <property type="entry name" value="RRM_dom"/>
</dbReference>
<comment type="similarity">
    <text evidence="3 10">Belongs to the polyadenylate-binding protein type-1 family.</text>
</comment>
<dbReference type="GO" id="GO:1990904">
    <property type="term" value="C:ribonucleoprotein complex"/>
    <property type="evidence" value="ECO:0000318"/>
    <property type="project" value="GO_Central"/>
</dbReference>
<dbReference type="InterPro" id="IPR045305">
    <property type="entry name" value="RRM2_I_PABPs"/>
</dbReference>
<dbReference type="CDD" id="cd12380">
    <property type="entry name" value="RRM3_I_PABPs"/>
    <property type="match status" value="1"/>
</dbReference>
<dbReference type="InterPro" id="IPR002004">
    <property type="entry name" value="PABP_HYD_C"/>
</dbReference>
<evidence type="ECO:0000256" key="7">
    <source>
        <dbReference type="ARBA" id="ARBA00022845"/>
    </source>
</evidence>
<keyword evidence="8 10" id="KW-0694">RNA-binding</keyword>
<dbReference type="STRING" id="51240.A0A2I4DKW6"/>
<dbReference type="SMART" id="SM00360">
    <property type="entry name" value="RRM"/>
    <property type="match status" value="4"/>
</dbReference>
<accession>A0A2I4DKW6</accession>
<keyword evidence="12" id="KW-1185">Reference proteome</keyword>
<dbReference type="Gramene" id="Jr15_00840_p1">
    <property type="protein sequence ID" value="cds.Jr15_00840_p1"/>
    <property type="gene ID" value="Jr15_00840"/>
</dbReference>
<dbReference type="GO" id="GO:0003730">
    <property type="term" value="F:mRNA 3'-UTR binding"/>
    <property type="evidence" value="ECO:0000318"/>
    <property type="project" value="GO_Central"/>
</dbReference>
<dbReference type="GeneID" id="108981166"/>
<dbReference type="InterPro" id="IPR012677">
    <property type="entry name" value="Nucleotide-bd_a/b_plait_sf"/>
</dbReference>
<keyword evidence="9" id="KW-0539">Nucleus</keyword>
<dbReference type="SUPFAM" id="SSF54928">
    <property type="entry name" value="RNA-binding domain, RBD"/>
    <property type="match status" value="3"/>
</dbReference>
<dbReference type="AlphaFoldDB" id="A0A2I4DKW6"/>
<evidence type="ECO:0000313" key="12">
    <source>
        <dbReference type="Proteomes" id="UP000235220"/>
    </source>
</evidence>
<feature type="compositionally biased region" description="Low complexity" evidence="11">
    <location>
        <begin position="1"/>
        <end position="13"/>
    </location>
</feature>
<dbReference type="Pfam" id="PF00076">
    <property type="entry name" value="RRM_1"/>
    <property type="match status" value="4"/>
</dbReference>
<evidence type="ECO:0000256" key="3">
    <source>
        <dbReference type="ARBA" id="ARBA00008557"/>
    </source>
</evidence>
<dbReference type="Pfam" id="PF00658">
    <property type="entry name" value="MLLE"/>
    <property type="match status" value="1"/>
</dbReference>
<dbReference type="NCBIfam" id="TIGR01628">
    <property type="entry name" value="PABP-1234"/>
    <property type="match status" value="1"/>
</dbReference>
<evidence type="ECO:0000313" key="13">
    <source>
        <dbReference type="RefSeq" id="XP_018807796.2"/>
    </source>
</evidence>
<dbReference type="FunFam" id="3.30.70.330:FF:000239">
    <property type="entry name" value="Polyadenylate-binding protein"/>
    <property type="match status" value="1"/>
</dbReference>
<dbReference type="GO" id="GO:0006417">
    <property type="term" value="P:regulation of translation"/>
    <property type="evidence" value="ECO:0007669"/>
    <property type="project" value="UniProtKB-KW"/>
</dbReference>
<dbReference type="FunFam" id="3.30.70.330:FF:000217">
    <property type="entry name" value="Polyadenylate-binding protein"/>
    <property type="match status" value="1"/>
</dbReference>
<dbReference type="OrthoDB" id="19742at2759"/>
<evidence type="ECO:0000256" key="2">
    <source>
        <dbReference type="ARBA" id="ARBA00004496"/>
    </source>
</evidence>
<evidence type="ECO:0000256" key="4">
    <source>
        <dbReference type="ARBA" id="ARBA00022490"/>
    </source>
</evidence>
<dbReference type="KEGG" id="jre:108981166"/>
<dbReference type="InterPro" id="IPR036053">
    <property type="entry name" value="PABP-dom"/>
</dbReference>
<feature type="region of interest" description="Disordered" evidence="11">
    <location>
        <begin position="1"/>
        <end position="20"/>
    </location>
</feature>
<evidence type="ECO:0000256" key="8">
    <source>
        <dbReference type="ARBA" id="ARBA00022884"/>
    </source>
</evidence>
<dbReference type="Gene3D" id="3.30.70.330">
    <property type="match status" value="4"/>
</dbReference>
<dbReference type="FunCoup" id="A0A2I4DKW6">
    <property type="interactions" value="3008"/>
</dbReference>
<dbReference type="GO" id="GO:0008143">
    <property type="term" value="F:poly(A) binding"/>
    <property type="evidence" value="ECO:0000318"/>
    <property type="project" value="GO_Central"/>
</dbReference>
<keyword evidence="6" id="KW-0677">Repeat</keyword>
<evidence type="ECO:0000256" key="10">
    <source>
        <dbReference type="RuleBase" id="RU362004"/>
    </source>
</evidence>
<dbReference type="Proteomes" id="UP000235220">
    <property type="component" value="Chromosome 15"/>
</dbReference>